<dbReference type="AlphaFoldDB" id="A0AAV4VL49"/>
<proteinExistence type="predicted"/>
<gene>
    <name evidence="1" type="ORF">CEXT_388141</name>
</gene>
<protein>
    <submittedName>
        <fullName evidence="1">Uncharacterized protein</fullName>
    </submittedName>
</protein>
<evidence type="ECO:0000313" key="1">
    <source>
        <dbReference type="EMBL" id="GIY70823.1"/>
    </source>
</evidence>
<reference evidence="1 2" key="1">
    <citation type="submission" date="2021-06" db="EMBL/GenBank/DDBJ databases">
        <title>Caerostris extrusa draft genome.</title>
        <authorList>
            <person name="Kono N."/>
            <person name="Arakawa K."/>
        </authorList>
    </citation>
    <scope>NUCLEOTIDE SEQUENCE [LARGE SCALE GENOMIC DNA]</scope>
</reference>
<accession>A0AAV4VL49</accession>
<dbReference type="Proteomes" id="UP001054945">
    <property type="component" value="Unassembled WGS sequence"/>
</dbReference>
<evidence type="ECO:0000313" key="2">
    <source>
        <dbReference type="Proteomes" id="UP001054945"/>
    </source>
</evidence>
<name>A0AAV4VL49_CAEEX</name>
<dbReference type="EMBL" id="BPLR01014727">
    <property type="protein sequence ID" value="GIY70823.1"/>
    <property type="molecule type" value="Genomic_DNA"/>
</dbReference>
<keyword evidence="2" id="KW-1185">Reference proteome</keyword>
<organism evidence="1 2">
    <name type="scientific">Caerostris extrusa</name>
    <name type="common">Bark spider</name>
    <name type="synonym">Caerostris bankana</name>
    <dbReference type="NCBI Taxonomy" id="172846"/>
    <lineage>
        <taxon>Eukaryota</taxon>
        <taxon>Metazoa</taxon>
        <taxon>Ecdysozoa</taxon>
        <taxon>Arthropoda</taxon>
        <taxon>Chelicerata</taxon>
        <taxon>Arachnida</taxon>
        <taxon>Araneae</taxon>
        <taxon>Araneomorphae</taxon>
        <taxon>Entelegynae</taxon>
        <taxon>Araneoidea</taxon>
        <taxon>Araneidae</taxon>
        <taxon>Caerostris</taxon>
    </lineage>
</organism>
<sequence>MILGNNFRGLWVRGKSFMVLINWQNFQLTKTFITTHLPNEVTVQMTKSIECRHWKHTLIVLHSMCLKISETDSRKLTVIGKTKSGRYITSKMEPRRVMPSLETKKPV</sequence>
<comment type="caution">
    <text evidence="1">The sequence shown here is derived from an EMBL/GenBank/DDBJ whole genome shotgun (WGS) entry which is preliminary data.</text>
</comment>